<dbReference type="InterPro" id="IPR006311">
    <property type="entry name" value="TAT_signal"/>
</dbReference>
<dbReference type="RefSeq" id="WP_132214951.1">
    <property type="nucleotide sequence ID" value="NZ_SLWN01000019.1"/>
</dbReference>
<evidence type="ECO:0000313" key="2">
    <source>
        <dbReference type="EMBL" id="TCO16818.1"/>
    </source>
</evidence>
<dbReference type="AlphaFoldDB" id="A0A4V2RY10"/>
<protein>
    <recommendedName>
        <fullName evidence="4">Htaa domain-containing protein</fullName>
    </recommendedName>
</protein>
<name>A0A4V2RY10_9ACTN</name>
<feature type="signal peptide" evidence="1">
    <location>
        <begin position="1"/>
        <end position="30"/>
    </location>
</feature>
<keyword evidence="1" id="KW-0732">Signal</keyword>
<dbReference type="Proteomes" id="UP000294508">
    <property type="component" value="Unassembled WGS sequence"/>
</dbReference>
<comment type="caution">
    <text evidence="2">The sequence shown here is derived from an EMBL/GenBank/DDBJ whole genome shotgun (WGS) entry which is preliminary data.</text>
</comment>
<evidence type="ECO:0000256" key="1">
    <source>
        <dbReference type="SAM" id="SignalP"/>
    </source>
</evidence>
<sequence>MRSPKFIRRSVVAGALALLVAAGAAPSSSAANGSASTSPVMRVSGAGGGYLGPEWPGMEGDPVRFEIDGRATDPLHPSGSFHVVHRKPDGRLLAEFSGRITSLTAVDEVAVVTGVIDAAEHPDVPLEFVGKPVAFTVYDGGEQDRIGWMWGFFGAPVSLLQGTAPVFALTDGGFRVEGGPLPRGAQGNGPTDAMKAAGDAPTVAVKAAGDGTTVAAVLGGPSPSSRGSMRFELAAHVPAGGDATQVQGSFHFRDSGASEADVEGRLTCLVAGGPVAITTGVVTKSSDPAQIGKPVSFSLKDGKVDRLGWLFSWSAAQPSIADCMSTVPFYAPQWGGLVVQP</sequence>
<dbReference type="PROSITE" id="PS51318">
    <property type="entry name" value="TAT"/>
    <property type="match status" value="1"/>
</dbReference>
<dbReference type="EMBL" id="SLWN01000019">
    <property type="protein sequence ID" value="TCO16818.1"/>
    <property type="molecule type" value="Genomic_DNA"/>
</dbReference>
<organism evidence="2 3">
    <name type="scientific">Kribbella steppae</name>
    <dbReference type="NCBI Taxonomy" id="2512223"/>
    <lineage>
        <taxon>Bacteria</taxon>
        <taxon>Bacillati</taxon>
        <taxon>Actinomycetota</taxon>
        <taxon>Actinomycetes</taxon>
        <taxon>Propionibacteriales</taxon>
        <taxon>Kribbellaceae</taxon>
        <taxon>Kribbella</taxon>
    </lineage>
</organism>
<accession>A0A4V2RY10</accession>
<feature type="chain" id="PRO_5020962493" description="Htaa domain-containing protein" evidence="1">
    <location>
        <begin position="31"/>
        <end position="341"/>
    </location>
</feature>
<keyword evidence="3" id="KW-1185">Reference proteome</keyword>
<proteinExistence type="predicted"/>
<evidence type="ECO:0000313" key="3">
    <source>
        <dbReference type="Proteomes" id="UP000294508"/>
    </source>
</evidence>
<evidence type="ECO:0008006" key="4">
    <source>
        <dbReference type="Google" id="ProtNLM"/>
    </source>
</evidence>
<gene>
    <name evidence="2" type="ORF">EV652_1197</name>
</gene>
<dbReference type="OrthoDB" id="3628502at2"/>
<reference evidence="2 3" key="1">
    <citation type="journal article" date="2015" name="Stand. Genomic Sci.">
        <title>Genomic Encyclopedia of Bacterial and Archaeal Type Strains, Phase III: the genomes of soil and plant-associated and newly described type strains.</title>
        <authorList>
            <person name="Whitman W.B."/>
            <person name="Woyke T."/>
            <person name="Klenk H.P."/>
            <person name="Zhou Y."/>
            <person name="Lilburn T.G."/>
            <person name="Beck B.J."/>
            <person name="De Vos P."/>
            <person name="Vandamme P."/>
            <person name="Eisen J.A."/>
            <person name="Garrity G."/>
            <person name="Hugenholtz P."/>
            <person name="Kyrpides N.C."/>
        </authorList>
    </citation>
    <scope>NUCLEOTIDE SEQUENCE [LARGE SCALE GENOMIC DNA]</scope>
    <source>
        <strain evidence="2 3">VKM Ac-2572</strain>
    </source>
</reference>